<dbReference type="GO" id="GO:0005737">
    <property type="term" value="C:cytoplasm"/>
    <property type="evidence" value="ECO:0007669"/>
    <property type="project" value="UniProtKB-SubCell"/>
</dbReference>
<dbReference type="GO" id="GO:0008033">
    <property type="term" value="P:tRNA processing"/>
    <property type="evidence" value="ECO:0007669"/>
    <property type="project" value="UniProtKB-KW"/>
</dbReference>
<dbReference type="Gene3D" id="3.30.310.50">
    <property type="entry name" value="Alpha-D-phosphohexomutase, C-terminal domain"/>
    <property type="match status" value="1"/>
</dbReference>
<accession>A0A367KT31</accession>
<dbReference type="GO" id="GO:0000408">
    <property type="term" value="C:EKC/KEOPS complex"/>
    <property type="evidence" value="ECO:0007669"/>
    <property type="project" value="TreeGrafter"/>
</dbReference>
<dbReference type="AlphaFoldDB" id="A0A367KT31"/>
<keyword evidence="5" id="KW-0819">tRNA processing</keyword>
<evidence type="ECO:0000256" key="3">
    <source>
        <dbReference type="ARBA" id="ARBA00007073"/>
    </source>
</evidence>
<dbReference type="EMBL" id="PJQM01000410">
    <property type="protein sequence ID" value="RCI05355.1"/>
    <property type="molecule type" value="Genomic_DNA"/>
</dbReference>
<organism evidence="7 8">
    <name type="scientific">Rhizopus stolonifer</name>
    <name type="common">Rhizopus nigricans</name>
    <dbReference type="NCBI Taxonomy" id="4846"/>
    <lineage>
        <taxon>Eukaryota</taxon>
        <taxon>Fungi</taxon>
        <taxon>Fungi incertae sedis</taxon>
        <taxon>Mucoromycota</taxon>
        <taxon>Mucoromycotina</taxon>
        <taxon>Mucoromycetes</taxon>
        <taxon>Mucorales</taxon>
        <taxon>Mucorineae</taxon>
        <taxon>Rhizopodaceae</taxon>
        <taxon>Rhizopus</taxon>
    </lineage>
</organism>
<dbReference type="FunFam" id="3.30.310.50:FF:000005">
    <property type="entry name" value="L antigen family member 3"/>
    <property type="match status" value="1"/>
</dbReference>
<evidence type="ECO:0000256" key="1">
    <source>
        <dbReference type="ARBA" id="ARBA00004123"/>
    </source>
</evidence>
<protein>
    <recommendedName>
        <fullName evidence="9">EKC/KEOPS complex subunit</fullName>
    </recommendedName>
</protein>
<evidence type="ECO:0000256" key="6">
    <source>
        <dbReference type="ARBA" id="ARBA00023242"/>
    </source>
</evidence>
<dbReference type="PANTHER" id="PTHR31283:SF5">
    <property type="entry name" value="EKC_KEOPS COMPLEX SUBUNIT LAGE3"/>
    <property type="match status" value="1"/>
</dbReference>
<sequence>MDNTVTLEIPFSNERLATVAARVLDVDKELKPDQVKRIISTKENMLLVRFECYTTKMLRVSVNSFLEYLTMVTRTMDAFQ</sequence>
<name>A0A367KT31_RHIST</name>
<comment type="subcellular location">
    <subcellularLocation>
        <location evidence="2">Cytoplasm</location>
    </subcellularLocation>
    <subcellularLocation>
        <location evidence="1">Nucleus</location>
    </subcellularLocation>
</comment>
<dbReference type="GO" id="GO:0070525">
    <property type="term" value="P:tRNA threonylcarbamoyladenosine metabolic process"/>
    <property type="evidence" value="ECO:0007669"/>
    <property type="project" value="TreeGrafter"/>
</dbReference>
<evidence type="ECO:0000313" key="8">
    <source>
        <dbReference type="Proteomes" id="UP000253551"/>
    </source>
</evidence>
<evidence type="ECO:0008006" key="9">
    <source>
        <dbReference type="Google" id="ProtNLM"/>
    </source>
</evidence>
<reference evidence="7 8" key="1">
    <citation type="journal article" date="2018" name="G3 (Bethesda)">
        <title>Phylogenetic and Phylogenomic Definition of Rhizopus Species.</title>
        <authorList>
            <person name="Gryganskyi A.P."/>
            <person name="Golan J."/>
            <person name="Dolatabadi S."/>
            <person name="Mondo S."/>
            <person name="Robb S."/>
            <person name="Idnurm A."/>
            <person name="Muszewska A."/>
            <person name="Steczkiewicz K."/>
            <person name="Masonjones S."/>
            <person name="Liao H.L."/>
            <person name="Gajdeczka M.T."/>
            <person name="Anike F."/>
            <person name="Vuek A."/>
            <person name="Anishchenko I.M."/>
            <person name="Voigt K."/>
            <person name="de Hoog G.S."/>
            <person name="Smith M.E."/>
            <person name="Heitman J."/>
            <person name="Vilgalys R."/>
            <person name="Stajich J.E."/>
        </authorList>
    </citation>
    <scope>NUCLEOTIDE SEQUENCE [LARGE SCALE GENOMIC DNA]</scope>
    <source>
        <strain evidence="7 8">LSU 92-RS-03</strain>
    </source>
</reference>
<dbReference type="PANTHER" id="PTHR31283">
    <property type="entry name" value="EKC/KEOPS COMPLEX SUBUNIT PCC1 FAMILY MEMBER"/>
    <property type="match status" value="1"/>
</dbReference>
<evidence type="ECO:0000256" key="4">
    <source>
        <dbReference type="ARBA" id="ARBA00022490"/>
    </source>
</evidence>
<dbReference type="InterPro" id="IPR015419">
    <property type="entry name" value="CTAG/Pcc1"/>
</dbReference>
<evidence type="ECO:0000256" key="2">
    <source>
        <dbReference type="ARBA" id="ARBA00004496"/>
    </source>
</evidence>
<keyword evidence="6" id="KW-0539">Nucleus</keyword>
<comment type="similarity">
    <text evidence="3">Belongs to the CTAG/PCC1 family.</text>
</comment>
<dbReference type="Pfam" id="PF09341">
    <property type="entry name" value="Pcc1"/>
    <property type="match status" value="1"/>
</dbReference>
<keyword evidence="4" id="KW-0963">Cytoplasm</keyword>
<dbReference type="Proteomes" id="UP000253551">
    <property type="component" value="Unassembled WGS sequence"/>
</dbReference>
<evidence type="ECO:0000256" key="5">
    <source>
        <dbReference type="ARBA" id="ARBA00022694"/>
    </source>
</evidence>
<gene>
    <name evidence="7" type="ORF">CU098_013544</name>
</gene>
<evidence type="ECO:0000313" key="7">
    <source>
        <dbReference type="EMBL" id="RCI05355.1"/>
    </source>
</evidence>
<keyword evidence="8" id="KW-1185">Reference proteome</keyword>
<dbReference type="GO" id="GO:0005634">
    <property type="term" value="C:nucleus"/>
    <property type="evidence" value="ECO:0007669"/>
    <property type="project" value="UniProtKB-SubCell"/>
</dbReference>
<comment type="caution">
    <text evidence="7">The sequence shown here is derived from an EMBL/GenBank/DDBJ whole genome shotgun (WGS) entry which is preliminary data.</text>
</comment>
<proteinExistence type="inferred from homology"/>
<dbReference type="OrthoDB" id="10025739at2759"/>